<dbReference type="Pfam" id="PF14327">
    <property type="entry name" value="CSTF2_hinge"/>
    <property type="match status" value="1"/>
</dbReference>
<dbReference type="PROSITE" id="PS50102">
    <property type="entry name" value="RRM"/>
    <property type="match status" value="1"/>
</dbReference>
<evidence type="ECO:0000256" key="4">
    <source>
        <dbReference type="SAM" id="MobiDB-lite"/>
    </source>
</evidence>
<dbReference type="Pfam" id="PF14304">
    <property type="entry name" value="CSTF_C"/>
    <property type="match status" value="1"/>
</dbReference>
<dbReference type="Gene3D" id="1.10.20.70">
    <property type="entry name" value="Transcription termination and cleavage factor, C-terminal domain"/>
    <property type="match status" value="1"/>
</dbReference>
<dbReference type="GO" id="GO:0005847">
    <property type="term" value="C:mRNA cleavage and polyadenylation specificity factor complex"/>
    <property type="evidence" value="ECO:0007669"/>
    <property type="project" value="TreeGrafter"/>
</dbReference>
<evidence type="ECO:0000256" key="1">
    <source>
        <dbReference type="ARBA" id="ARBA00004123"/>
    </source>
</evidence>
<evidence type="ECO:0000256" key="2">
    <source>
        <dbReference type="ARBA" id="ARBA00022884"/>
    </source>
</evidence>
<dbReference type="FunFam" id="1.10.20.70:FF:000001">
    <property type="entry name" value="Cleavage stimulation factor subunit 2"/>
    <property type="match status" value="1"/>
</dbReference>
<dbReference type="InterPro" id="IPR000504">
    <property type="entry name" value="RRM_dom"/>
</dbReference>
<feature type="compositionally biased region" description="Pro residues" evidence="4">
    <location>
        <begin position="253"/>
        <end position="265"/>
    </location>
</feature>
<reference evidence="5" key="1">
    <citation type="submission" date="2016-04" db="EMBL/GenBank/DDBJ databases">
        <authorList>
            <person name="Nguyen H.D."/>
            <person name="Samba Siva P."/>
            <person name="Cullis J."/>
            <person name="Levesque C.A."/>
            <person name="Hambleton S."/>
        </authorList>
    </citation>
    <scope>NUCLEOTIDE SEQUENCE</scope>
    <source>
        <strain evidence="5">DAOMC 236416</strain>
    </source>
</reference>
<keyword evidence="6" id="KW-1185">Reference proteome</keyword>
<keyword evidence="2" id="KW-0694">RNA-binding</keyword>
<dbReference type="EMBL" id="LWDF02000133">
    <property type="protein sequence ID" value="KAE8256363.1"/>
    <property type="molecule type" value="Genomic_DNA"/>
</dbReference>
<dbReference type="InterPro" id="IPR035979">
    <property type="entry name" value="RBD_domain_sf"/>
</dbReference>
<feature type="compositionally biased region" description="Pro residues" evidence="4">
    <location>
        <begin position="108"/>
        <end position="120"/>
    </location>
</feature>
<feature type="compositionally biased region" description="Pro residues" evidence="4">
    <location>
        <begin position="289"/>
        <end position="321"/>
    </location>
</feature>
<keyword evidence="3" id="KW-0539">Nucleus</keyword>
<dbReference type="InterPro" id="IPR038192">
    <property type="entry name" value="CSTF_C_sf"/>
</dbReference>
<feature type="region of interest" description="Disordered" evidence="4">
    <location>
        <begin position="247"/>
        <end position="332"/>
    </location>
</feature>
<comment type="caution">
    <text evidence="5">The sequence shown here is derived from an EMBL/GenBank/DDBJ whole genome shotgun (WGS) entry which is preliminary data.</text>
</comment>
<protein>
    <submittedName>
        <fullName evidence="5">Uncharacterized protein</fullName>
    </submittedName>
</protein>
<evidence type="ECO:0000313" key="5">
    <source>
        <dbReference type="EMBL" id="KAE8256363.1"/>
    </source>
</evidence>
<dbReference type="GO" id="GO:0003729">
    <property type="term" value="F:mRNA binding"/>
    <property type="evidence" value="ECO:0007669"/>
    <property type="project" value="TreeGrafter"/>
</dbReference>
<comment type="subcellular location">
    <subcellularLocation>
        <location evidence="1">Nucleus</location>
    </subcellularLocation>
</comment>
<organism evidence="5 6">
    <name type="scientific">Tilletia indica</name>
    <dbReference type="NCBI Taxonomy" id="43049"/>
    <lineage>
        <taxon>Eukaryota</taxon>
        <taxon>Fungi</taxon>
        <taxon>Dikarya</taxon>
        <taxon>Basidiomycota</taxon>
        <taxon>Ustilaginomycotina</taxon>
        <taxon>Exobasidiomycetes</taxon>
        <taxon>Tilletiales</taxon>
        <taxon>Tilletiaceae</taxon>
        <taxon>Tilletia</taxon>
    </lineage>
</organism>
<dbReference type="SUPFAM" id="SSF54928">
    <property type="entry name" value="RNA-binding domain, RBD"/>
    <property type="match status" value="1"/>
</dbReference>
<dbReference type="SMART" id="SM00360">
    <property type="entry name" value="RRM"/>
    <property type="match status" value="1"/>
</dbReference>
<feature type="region of interest" description="Disordered" evidence="4">
    <location>
        <begin position="94"/>
        <end position="173"/>
    </location>
</feature>
<feature type="compositionally biased region" description="Gly residues" evidence="4">
    <location>
        <begin position="121"/>
        <end position="154"/>
    </location>
</feature>
<dbReference type="InterPro" id="IPR025742">
    <property type="entry name" value="CSTF2_hinge"/>
</dbReference>
<name>A0A177TMP9_9BASI</name>
<dbReference type="Gene3D" id="1.25.40.630">
    <property type="match status" value="1"/>
</dbReference>
<proteinExistence type="predicted"/>
<dbReference type="InterPro" id="IPR026896">
    <property type="entry name" value="CSTF_C"/>
</dbReference>
<dbReference type="PANTHER" id="PTHR45735:SF2">
    <property type="entry name" value="CLEAVAGE STIMULATION FACTOR SUBUNIT 2"/>
    <property type="match status" value="1"/>
</dbReference>
<accession>A0A177TMP9</accession>
<dbReference type="Proteomes" id="UP000077521">
    <property type="component" value="Unassembled WGS sequence"/>
</dbReference>
<feature type="compositionally biased region" description="Low complexity" evidence="4">
    <location>
        <begin position="266"/>
        <end position="288"/>
    </location>
</feature>
<dbReference type="Gene3D" id="3.30.70.330">
    <property type="match status" value="1"/>
</dbReference>
<dbReference type="GO" id="GO:0031124">
    <property type="term" value="P:mRNA 3'-end processing"/>
    <property type="evidence" value="ECO:0007669"/>
    <property type="project" value="InterPro"/>
</dbReference>
<reference evidence="5" key="2">
    <citation type="journal article" date="2019" name="IMA Fungus">
        <title>Genome sequencing and comparison of five Tilletia species to identify candidate genes for the detection of regulated species infecting wheat.</title>
        <authorList>
            <person name="Nguyen H.D.T."/>
            <person name="Sultana T."/>
            <person name="Kesanakurti P."/>
            <person name="Hambleton S."/>
        </authorList>
    </citation>
    <scope>NUCLEOTIDE SEQUENCE</scope>
    <source>
        <strain evidence="5">DAOMC 236416</strain>
    </source>
</reference>
<evidence type="ECO:0000256" key="3">
    <source>
        <dbReference type="ARBA" id="ARBA00023242"/>
    </source>
</evidence>
<dbReference type="AlphaFoldDB" id="A0A177TMP9"/>
<gene>
    <name evidence="5" type="ORF">A4X13_0g2691</name>
</gene>
<sequence length="371" mass="37743">MPPAPRGSHVVFVGNIPYDMTEEQLANVFREVGNVVAFRLVFDRDTGKPKGYGFCEYEDPDTAKSAVRNLNEVDVGGRQLRVDFADPDERLEGRTTTMGQLDLGDRPPANPNMMRPPPPGGAGAAGRGGLPPVGMPGTGWAGAGRGGGAPGPGGAPADQALPRGQPLAPGVSSADAITQTLAALPPQQLMDILSHMKALVTSSPEQAASLLSAHPQLAYALFQAMLMMNVVDPALLQRILTSSGALGGAGPPVSAPPVSAPPPNVQAPQVNKAGSGAPAYPPQQAGGRPAPPPPPQPPIATAPVAAAPPPPVSGGGAPPPASGAAQIPPGLGEQQKALLMQVLKLTDEQINALPPEQKASIMQLKAQYGRA</sequence>
<dbReference type="InterPro" id="IPR012677">
    <property type="entry name" value="Nucleotide-bd_a/b_plait_sf"/>
</dbReference>
<evidence type="ECO:0000313" key="6">
    <source>
        <dbReference type="Proteomes" id="UP000077521"/>
    </source>
</evidence>
<dbReference type="Pfam" id="PF00076">
    <property type="entry name" value="RRM_1"/>
    <property type="match status" value="1"/>
</dbReference>
<dbReference type="CDD" id="cd12398">
    <property type="entry name" value="RRM_CSTF2_RNA15_like"/>
    <property type="match status" value="1"/>
</dbReference>
<dbReference type="PANTHER" id="PTHR45735">
    <property type="entry name" value="CLEAVAGE STIMULATION FACTOR SUBUNIT 2"/>
    <property type="match status" value="1"/>
</dbReference>